<proteinExistence type="predicted"/>
<evidence type="ECO:0000256" key="1">
    <source>
        <dbReference type="SAM" id="Coils"/>
    </source>
</evidence>
<accession>A0A9N9XUL4</accession>
<feature type="coiled-coil region" evidence="1">
    <location>
        <begin position="452"/>
        <end position="479"/>
    </location>
</feature>
<dbReference type="Proteomes" id="UP000754883">
    <property type="component" value="Unassembled WGS sequence"/>
</dbReference>
<evidence type="ECO:0008006" key="4">
    <source>
        <dbReference type="Google" id="ProtNLM"/>
    </source>
</evidence>
<keyword evidence="3" id="KW-1185">Reference proteome</keyword>
<sequence>MELKDMPLEMIDTIIRHLFELDDQWDAPGGENCIYVSDARLVCRQWDSLASRHLFHALHLRHESPWLERWNELMEKEVVQQCTKRVHINSSPMPFKTRNRYWVIWQNQGVYPRYTDALARIIKLKNLTAVAFHYNKTCRTHEDLYYEEDVETESTRVRNLLNFFNVLHRRMLETPDASPIRSLTIENLQNLILPDLVASDAFKTIIRELHGLHLVVGEERNTLDSEMMLDLQRPERLGFEPHLQTHWIEPIAHQLTTLTIMFQVSWGAMPARFDTSHLYFPNLRVLHLGAYAIVHPNQFDWVLRSKDIHTLRLDRCFIGSHIRFNQNLRQEWGIDNTGWVPLPRGAFGFGDEDDEVFLFNGTWEEVFNSIREELPALTDFRFDYIPEVEEVRETFLRRPDLMKNDKPYAARYSAFDTGWCEGWIANDGPMYFGDNNPSPSAPEPRPRYYDVVRELNRAQETYEDDLRGLQALVAETRRRPYLQN</sequence>
<organism evidence="2 3">
    <name type="scientific">Clonostachys byssicola</name>
    <dbReference type="NCBI Taxonomy" id="160290"/>
    <lineage>
        <taxon>Eukaryota</taxon>
        <taxon>Fungi</taxon>
        <taxon>Dikarya</taxon>
        <taxon>Ascomycota</taxon>
        <taxon>Pezizomycotina</taxon>
        <taxon>Sordariomycetes</taxon>
        <taxon>Hypocreomycetidae</taxon>
        <taxon>Hypocreales</taxon>
        <taxon>Bionectriaceae</taxon>
        <taxon>Clonostachys</taxon>
    </lineage>
</organism>
<reference evidence="2" key="1">
    <citation type="submission" date="2021-10" db="EMBL/GenBank/DDBJ databases">
        <authorList>
            <person name="Piombo E."/>
        </authorList>
    </citation>
    <scope>NUCLEOTIDE SEQUENCE</scope>
</reference>
<keyword evidence="1" id="KW-0175">Coiled coil</keyword>
<dbReference type="OrthoDB" id="3140657at2759"/>
<comment type="caution">
    <text evidence="2">The sequence shown here is derived from an EMBL/GenBank/DDBJ whole genome shotgun (WGS) entry which is preliminary data.</text>
</comment>
<dbReference type="AlphaFoldDB" id="A0A9N9XUL4"/>
<name>A0A9N9XUL4_9HYPO</name>
<protein>
    <recommendedName>
        <fullName evidence="4">F-box domain-containing protein</fullName>
    </recommendedName>
</protein>
<evidence type="ECO:0000313" key="2">
    <source>
        <dbReference type="EMBL" id="CAG9972492.1"/>
    </source>
</evidence>
<gene>
    <name evidence="2" type="ORF">CBYS24578_00001071</name>
</gene>
<dbReference type="PANTHER" id="PTHR42057">
    <property type="entry name" value="F-BOX DOMAIN PROTEIN (AFU_ORTHOLOGUE AFUA_4G00200)"/>
    <property type="match status" value="1"/>
</dbReference>
<evidence type="ECO:0000313" key="3">
    <source>
        <dbReference type="Proteomes" id="UP000754883"/>
    </source>
</evidence>
<dbReference type="PANTHER" id="PTHR42057:SF2">
    <property type="entry name" value="F-BOX DOMAIN PROTEIN (AFU_ORTHOLOGUE AFUA_4G00200)-RELATED"/>
    <property type="match status" value="1"/>
</dbReference>
<dbReference type="EMBL" id="CABFNO020001240">
    <property type="protein sequence ID" value="CAG9972492.1"/>
    <property type="molecule type" value="Genomic_DNA"/>
</dbReference>